<evidence type="ECO:0000256" key="2">
    <source>
        <dbReference type="SAM" id="SignalP"/>
    </source>
</evidence>
<proteinExistence type="predicted"/>
<organism evidence="3 4">
    <name type="scientific">Polypedilum vanderplanki</name>
    <name type="common">Sleeping chironomid midge</name>
    <dbReference type="NCBI Taxonomy" id="319348"/>
    <lineage>
        <taxon>Eukaryota</taxon>
        <taxon>Metazoa</taxon>
        <taxon>Ecdysozoa</taxon>
        <taxon>Arthropoda</taxon>
        <taxon>Hexapoda</taxon>
        <taxon>Insecta</taxon>
        <taxon>Pterygota</taxon>
        <taxon>Neoptera</taxon>
        <taxon>Endopterygota</taxon>
        <taxon>Diptera</taxon>
        <taxon>Nematocera</taxon>
        <taxon>Chironomoidea</taxon>
        <taxon>Chironomidae</taxon>
        <taxon>Chironominae</taxon>
        <taxon>Polypedilum</taxon>
        <taxon>Polypedilum</taxon>
    </lineage>
</organism>
<evidence type="ECO:0000256" key="1">
    <source>
        <dbReference type="SAM" id="MobiDB-lite"/>
    </source>
</evidence>
<feature type="compositionally biased region" description="Low complexity" evidence="1">
    <location>
        <begin position="1036"/>
        <end position="1052"/>
    </location>
</feature>
<comment type="caution">
    <text evidence="3">The sequence shown here is derived from an EMBL/GenBank/DDBJ whole genome shotgun (WGS) entry which is preliminary data.</text>
</comment>
<evidence type="ECO:0000313" key="3">
    <source>
        <dbReference type="EMBL" id="KAG5680784.1"/>
    </source>
</evidence>
<accession>A0A9J6CG59</accession>
<dbReference type="Proteomes" id="UP001107558">
    <property type="component" value="Chromosome 1"/>
</dbReference>
<gene>
    <name evidence="3" type="ORF">PVAND_010270</name>
</gene>
<evidence type="ECO:0000313" key="4">
    <source>
        <dbReference type="Proteomes" id="UP001107558"/>
    </source>
</evidence>
<feature type="compositionally biased region" description="Basic and acidic residues" evidence="1">
    <location>
        <begin position="608"/>
        <end position="620"/>
    </location>
</feature>
<feature type="signal peptide" evidence="2">
    <location>
        <begin position="1"/>
        <end position="21"/>
    </location>
</feature>
<keyword evidence="2" id="KW-0732">Signal</keyword>
<feature type="compositionally biased region" description="Polar residues" evidence="1">
    <location>
        <begin position="586"/>
        <end position="597"/>
    </location>
</feature>
<reference evidence="3" key="1">
    <citation type="submission" date="2021-03" db="EMBL/GenBank/DDBJ databases">
        <title>Chromosome level genome of the anhydrobiotic midge Polypedilum vanderplanki.</title>
        <authorList>
            <person name="Yoshida Y."/>
            <person name="Kikawada T."/>
            <person name="Gusev O."/>
        </authorList>
    </citation>
    <scope>NUCLEOTIDE SEQUENCE</scope>
    <source>
        <strain evidence="3">NIAS01</strain>
        <tissue evidence="3">Whole body or cell culture</tissue>
    </source>
</reference>
<keyword evidence="4" id="KW-1185">Reference proteome</keyword>
<name>A0A9J6CG59_POLVA</name>
<feature type="region of interest" description="Disordered" evidence="1">
    <location>
        <begin position="574"/>
        <end position="674"/>
    </location>
</feature>
<protein>
    <submittedName>
        <fullName evidence="3">Uncharacterized protein</fullName>
    </submittedName>
</protein>
<sequence length="1171" mass="134138">MKIKLIFYLCVVVFVANFVTARSEQKRRRPIIDTSAQDSDGNYVDQIALDSVNYASPSQAFAEAPENYPANFYTGIKPKKTTLSTEQKVQYVTPEIYSAPPKVTKENYPPSSGLQYTYINRTETKKSTTQKQKQKLKDDYADYNYYFPESKRINAKTPAKASTSPIIDQFYQPQSSLTDTFVRKEVSKNGDELTYHYYYPEESTVNEQKQSNQVQLTSPTIRAPSSSFSYISNKNKNSLEHTSTDAYQYPPVLQRPNEYDLNGSAAPHESFFSTYESPKNIKTHSTISPSTVTPVKILKPTKKNLHYLPSSTLSPLTTIRPKIRRPSTELPFSEVKKFSLPPSVTSSTMAAHYSTTTRAPELYAYSTVSPISSTTQNNDFYIKPSTQVTPTISSSSSDLYSDGSNERTVVIKPKVQYTHTENYEHQKQPTVKETIVYKYVDPQEYYGNNNNGGFGSFESNKTTRESEMFYTPTSNIDTAKTPEYYKELNKSTQVDMNFYNDFHKNYNYQYFTEQDAAKSLSHGDDKMDDHLAEEEEVIDDKQRASKKNMVFAITPSMEPRYQSSSIIPVNIQDHEVPPPMVDNEQDLTSEASKNQQYIVLYSVDDEEREKHRDNSDNQKEKKLKKKVRPEQEQIVFHQHHQQQHNQQQHQQDDLDDDYDNDFQNFDSEFDSEFDSDVVNSDNVRIVDPNVRGGRPIEFTKDDYLRHIKQAVVQYMKNIHVTKDTSSSSSTPKAKITKYQETQTDNHQSVFRPTKASLPIVSSTASYKNTLSPQQYKPLNTLKLPKNVYTADRLKEAIEDMQESPQIDLTVKKHKVKPFDLSAIDVGQTYQHVTHFDHSAALKNVEEFDQSNVMTSNGGAINGGNKQKLHFSQQTYHDINNLGHNQKQKVNDDGDNDNTNVNLYKNFVLPNKYQTKLVSNQNHQNQNTFSTMNYDASKLPRIVSQHSQNVDDDDDENKVDDTIDAPIQIINGIPVANPYNIDLNTLKYMLGGIAQAEVNDQLKDLDESSSQKVTNSWKGFSPLGSFTSNNPIYQVYGQQQQQHQSQKNENTSQKQKKNNSNKNNNNNGNKQAQFPLVGTLVNFNKMKGNNKQRNVKNTINIQDYSNWSQVNKKQRTEIQPAQSQNVFVLRPMIRNKQARDDRKNLAPRLREPARDMKPPPMKQNPVFIARHN</sequence>
<feature type="compositionally biased region" description="Low complexity" evidence="1">
    <location>
        <begin position="1059"/>
        <end position="1072"/>
    </location>
</feature>
<dbReference type="EMBL" id="JADBJN010000001">
    <property type="protein sequence ID" value="KAG5680784.1"/>
    <property type="molecule type" value="Genomic_DNA"/>
</dbReference>
<dbReference type="OrthoDB" id="7883660at2759"/>
<feature type="region of interest" description="Disordered" evidence="1">
    <location>
        <begin position="1036"/>
        <end position="1073"/>
    </location>
</feature>
<feature type="chain" id="PRO_5039898975" evidence="2">
    <location>
        <begin position="22"/>
        <end position="1171"/>
    </location>
</feature>
<dbReference type="AlphaFoldDB" id="A0A9J6CG59"/>